<feature type="domain" description="Aminotransferase class V" evidence="1">
    <location>
        <begin position="26"/>
        <end position="320"/>
    </location>
</feature>
<organism evidence="2">
    <name type="scientific">Caldiarchaeum subterraneum</name>
    <dbReference type="NCBI Taxonomy" id="311458"/>
    <lineage>
        <taxon>Archaea</taxon>
        <taxon>Nitrososphaerota</taxon>
        <taxon>Candidatus Caldarchaeales</taxon>
        <taxon>Candidatus Caldarchaeaceae</taxon>
        <taxon>Candidatus Caldarchaeum</taxon>
    </lineage>
</organism>
<protein>
    <submittedName>
        <fullName evidence="2">Aminotransferase class V-fold PLP-dependent enzyme</fullName>
    </submittedName>
</protein>
<evidence type="ECO:0000259" key="1">
    <source>
        <dbReference type="Pfam" id="PF00266"/>
    </source>
</evidence>
<comment type="caution">
    <text evidence="2">The sequence shown here is derived from an EMBL/GenBank/DDBJ whole genome shotgun (WGS) entry which is preliminary data.</text>
</comment>
<evidence type="ECO:0000313" key="2">
    <source>
        <dbReference type="EMBL" id="HHM43935.1"/>
    </source>
</evidence>
<sequence length="351" mass="39083">MSLDVMKAIKRYEMSIVKHGNPWEEWMAEVYRASDLFADLVGAARDEVCPHYSASSALISLLSAFKPGKRDKIITTDLDYPTLGVTLQGFRSYGFRVETLRSRDGIIGLEEFEKAMDDRTLMVATFQVSALNGFRQDLRSLSEICHGNGSYLLADAYQGLGAVPLDVSKDGVDFLVAGTTKFLLGIPGAAFLYVRKDLVDDLKPSAVSWFSQKDPFLFGREQMDYRPDAKRFEMGTWSVVSMYAAAAGMSIIHELGVDRIWGRVSKLRDYFRDEALAAGLEPFSPVEKPLGPTISMHVGPKSHDVELAMRRNKVITSARGPGLRFAHHFFNSKADVDEALETLTKVLKHVV</sequence>
<dbReference type="PANTHER" id="PTHR43586">
    <property type="entry name" value="CYSTEINE DESULFURASE"/>
    <property type="match status" value="1"/>
</dbReference>
<dbReference type="SUPFAM" id="SSF53383">
    <property type="entry name" value="PLP-dependent transferases"/>
    <property type="match status" value="1"/>
</dbReference>
<name>A0A7J3VS78_CALS0</name>
<dbReference type="InterPro" id="IPR000192">
    <property type="entry name" value="Aminotrans_V_dom"/>
</dbReference>
<dbReference type="EMBL" id="DRXH01000049">
    <property type="protein sequence ID" value="HHM43935.1"/>
    <property type="molecule type" value="Genomic_DNA"/>
</dbReference>
<dbReference type="AlphaFoldDB" id="A0A7J3VS78"/>
<dbReference type="Pfam" id="PF00266">
    <property type="entry name" value="Aminotran_5"/>
    <property type="match status" value="1"/>
</dbReference>
<accession>A0A7J3VS78</accession>
<gene>
    <name evidence="2" type="ORF">ENM31_01370</name>
</gene>
<dbReference type="InterPro" id="IPR015422">
    <property type="entry name" value="PyrdxlP-dep_Trfase_small"/>
</dbReference>
<dbReference type="Gene3D" id="3.90.1150.10">
    <property type="entry name" value="Aspartate Aminotransferase, domain 1"/>
    <property type="match status" value="1"/>
</dbReference>
<dbReference type="Gene3D" id="3.40.640.10">
    <property type="entry name" value="Type I PLP-dependent aspartate aminotransferase-like (Major domain)"/>
    <property type="match status" value="1"/>
</dbReference>
<dbReference type="GO" id="GO:0008483">
    <property type="term" value="F:transaminase activity"/>
    <property type="evidence" value="ECO:0007669"/>
    <property type="project" value="UniProtKB-KW"/>
</dbReference>
<dbReference type="InterPro" id="IPR015421">
    <property type="entry name" value="PyrdxlP-dep_Trfase_major"/>
</dbReference>
<keyword evidence="2" id="KW-0032">Aminotransferase</keyword>
<keyword evidence="2" id="KW-0808">Transferase</keyword>
<reference evidence="2" key="1">
    <citation type="journal article" date="2020" name="mSystems">
        <title>Genome- and Community-Level Interaction Insights into Carbon Utilization and Element Cycling Functions of Hydrothermarchaeota in Hydrothermal Sediment.</title>
        <authorList>
            <person name="Zhou Z."/>
            <person name="Liu Y."/>
            <person name="Xu W."/>
            <person name="Pan J."/>
            <person name="Luo Z.H."/>
            <person name="Li M."/>
        </authorList>
    </citation>
    <scope>NUCLEOTIDE SEQUENCE [LARGE SCALE GENOMIC DNA]</scope>
    <source>
        <strain evidence="2">SpSt-1074</strain>
    </source>
</reference>
<dbReference type="InterPro" id="IPR015424">
    <property type="entry name" value="PyrdxlP-dep_Trfase"/>
</dbReference>
<dbReference type="PANTHER" id="PTHR43586:SF15">
    <property type="entry name" value="BLR3095 PROTEIN"/>
    <property type="match status" value="1"/>
</dbReference>
<proteinExistence type="predicted"/>